<keyword evidence="9" id="KW-1185">Reference proteome</keyword>
<evidence type="ECO:0000256" key="4">
    <source>
        <dbReference type="ARBA" id="ARBA00023002"/>
    </source>
</evidence>
<evidence type="ECO:0000256" key="3">
    <source>
        <dbReference type="ARBA" id="ARBA00022723"/>
    </source>
</evidence>
<name>A0A367ELY6_9ACTN</name>
<keyword evidence="6 7" id="KW-0503">Monooxygenase</keyword>
<keyword evidence="2 7" id="KW-0349">Heme</keyword>
<dbReference type="AlphaFoldDB" id="A0A367ELY6"/>
<proteinExistence type="inferred from homology"/>
<keyword evidence="5 7" id="KW-0408">Iron</keyword>
<dbReference type="PROSITE" id="PS00086">
    <property type="entry name" value="CYTOCHROME_P450"/>
    <property type="match status" value="1"/>
</dbReference>
<dbReference type="InterPro" id="IPR036396">
    <property type="entry name" value="Cyt_P450_sf"/>
</dbReference>
<comment type="caution">
    <text evidence="8">The sequence shown here is derived from an EMBL/GenBank/DDBJ whole genome shotgun (WGS) entry which is preliminary data.</text>
</comment>
<organism evidence="8 9">
    <name type="scientific">Sphaerisporangium album</name>
    <dbReference type="NCBI Taxonomy" id="509200"/>
    <lineage>
        <taxon>Bacteria</taxon>
        <taxon>Bacillati</taxon>
        <taxon>Actinomycetota</taxon>
        <taxon>Actinomycetes</taxon>
        <taxon>Streptosporangiales</taxon>
        <taxon>Streptosporangiaceae</taxon>
        <taxon>Sphaerisporangium</taxon>
    </lineage>
</organism>
<dbReference type="PRINTS" id="PR00385">
    <property type="entry name" value="P450"/>
</dbReference>
<dbReference type="CDD" id="cd11029">
    <property type="entry name" value="CYP107-like"/>
    <property type="match status" value="1"/>
</dbReference>
<dbReference type="InterPro" id="IPR002397">
    <property type="entry name" value="Cyt_P450_B"/>
</dbReference>
<dbReference type="InterPro" id="IPR001128">
    <property type="entry name" value="Cyt_P450"/>
</dbReference>
<dbReference type="GO" id="GO:0004497">
    <property type="term" value="F:monooxygenase activity"/>
    <property type="evidence" value="ECO:0007669"/>
    <property type="project" value="UniProtKB-KW"/>
</dbReference>
<dbReference type="PRINTS" id="PR00359">
    <property type="entry name" value="BP450"/>
</dbReference>
<protein>
    <submittedName>
        <fullName evidence="8">Cytochrome P450</fullName>
    </submittedName>
</protein>
<dbReference type="FunFam" id="1.10.630.10:FF:000018">
    <property type="entry name" value="Cytochrome P450 monooxygenase"/>
    <property type="match status" value="1"/>
</dbReference>
<dbReference type="Proteomes" id="UP000253094">
    <property type="component" value="Unassembled WGS sequence"/>
</dbReference>
<evidence type="ECO:0000256" key="7">
    <source>
        <dbReference type="RuleBase" id="RU000461"/>
    </source>
</evidence>
<keyword evidence="3 7" id="KW-0479">Metal-binding</keyword>
<dbReference type="SUPFAM" id="SSF48264">
    <property type="entry name" value="Cytochrome P450"/>
    <property type="match status" value="1"/>
</dbReference>
<reference evidence="8 9" key="1">
    <citation type="submission" date="2018-06" db="EMBL/GenBank/DDBJ databases">
        <title>Sphaerisporangium craniellae sp. nov., isolated from a marine sponge in the South China Sea.</title>
        <authorList>
            <person name="Li L."/>
        </authorList>
    </citation>
    <scope>NUCLEOTIDE SEQUENCE [LARGE SCALE GENOMIC DNA]</scope>
    <source>
        <strain evidence="8 9">CCTCC AA 208026</strain>
    </source>
</reference>
<evidence type="ECO:0000313" key="9">
    <source>
        <dbReference type="Proteomes" id="UP000253094"/>
    </source>
</evidence>
<dbReference type="PANTHER" id="PTHR46696:SF1">
    <property type="entry name" value="CYTOCHROME P450 YJIB-RELATED"/>
    <property type="match status" value="1"/>
</dbReference>
<keyword evidence="4 7" id="KW-0560">Oxidoreductase</keyword>
<sequence>MDPQHSPAPPYRLDATGRDIHAEARALRSQGPAALVELPGGVVAWAVTDPGLIKRLLSDSRVSKDAHQHWPAFVNGDIPQSWPLRPWVQVHNALTAYGDEHTRLRRLLSAAFTARRTTALTPKIEKITSDLLDHLATVPAASTVDLRARFAYLLPLQVISELFGVPEQSHEGFRRTVGGLFATNLTEEQATANAHEIYAMLTDLIATKRRYPGDDLSSALISARDDRDNSELSEQELLDTLLLFIGAGHETTVNLLDHAIVNLLAHPDQLALVHAGQASWQDVIDETLRKEAPVANLIMRFAIEDIVDTASGLVFRTGDAIMIGYAAAGRDPELHGLDADRFDIGRPTRHKHLSFGHGPHFCLGAPLARLEAQIALPALFDRFPGLALAEPADRLPPLESFISNGHRALPVLLGHSAN</sequence>
<dbReference type="OrthoDB" id="4133219at2"/>
<dbReference type="Gene3D" id="1.10.630.10">
    <property type="entry name" value="Cytochrome P450"/>
    <property type="match status" value="1"/>
</dbReference>
<evidence type="ECO:0000313" key="8">
    <source>
        <dbReference type="EMBL" id="RCG19051.1"/>
    </source>
</evidence>
<dbReference type="PANTHER" id="PTHR46696">
    <property type="entry name" value="P450, PUTATIVE (EUROFUNG)-RELATED"/>
    <property type="match status" value="1"/>
</dbReference>
<dbReference type="EMBL" id="QOIL01000035">
    <property type="protein sequence ID" value="RCG19051.1"/>
    <property type="molecule type" value="Genomic_DNA"/>
</dbReference>
<evidence type="ECO:0000256" key="6">
    <source>
        <dbReference type="ARBA" id="ARBA00023033"/>
    </source>
</evidence>
<comment type="similarity">
    <text evidence="1 7">Belongs to the cytochrome P450 family.</text>
</comment>
<dbReference type="Pfam" id="PF00067">
    <property type="entry name" value="p450"/>
    <property type="match status" value="2"/>
</dbReference>
<evidence type="ECO:0000256" key="5">
    <source>
        <dbReference type="ARBA" id="ARBA00023004"/>
    </source>
</evidence>
<evidence type="ECO:0000256" key="1">
    <source>
        <dbReference type="ARBA" id="ARBA00010617"/>
    </source>
</evidence>
<accession>A0A367ELY6</accession>
<dbReference type="GO" id="GO:0020037">
    <property type="term" value="F:heme binding"/>
    <property type="evidence" value="ECO:0007669"/>
    <property type="project" value="InterPro"/>
</dbReference>
<dbReference type="GO" id="GO:0005506">
    <property type="term" value="F:iron ion binding"/>
    <property type="evidence" value="ECO:0007669"/>
    <property type="project" value="InterPro"/>
</dbReference>
<gene>
    <name evidence="8" type="ORF">DQ384_38640</name>
</gene>
<dbReference type="InterPro" id="IPR017972">
    <property type="entry name" value="Cyt_P450_CS"/>
</dbReference>
<dbReference type="GO" id="GO:0016705">
    <property type="term" value="F:oxidoreductase activity, acting on paired donors, with incorporation or reduction of molecular oxygen"/>
    <property type="evidence" value="ECO:0007669"/>
    <property type="project" value="InterPro"/>
</dbReference>
<evidence type="ECO:0000256" key="2">
    <source>
        <dbReference type="ARBA" id="ARBA00022617"/>
    </source>
</evidence>